<dbReference type="SMART" id="SM00387">
    <property type="entry name" value="HATPase_c"/>
    <property type="match status" value="1"/>
</dbReference>
<keyword evidence="6" id="KW-0902">Two-component regulatory system</keyword>
<dbReference type="PRINTS" id="PR00344">
    <property type="entry name" value="BCTRLSENSOR"/>
</dbReference>
<dbReference type="InterPro" id="IPR036890">
    <property type="entry name" value="HATPase_C_sf"/>
</dbReference>
<dbReference type="AlphaFoldDB" id="A0A0W8FX97"/>
<accession>A0A0W8FX97</accession>
<feature type="domain" description="PAS" evidence="9">
    <location>
        <begin position="310"/>
        <end position="385"/>
    </location>
</feature>
<evidence type="ECO:0000256" key="1">
    <source>
        <dbReference type="ARBA" id="ARBA00000085"/>
    </source>
</evidence>
<dbReference type="InterPro" id="IPR004358">
    <property type="entry name" value="Sig_transdc_His_kin-like_C"/>
</dbReference>
<dbReference type="Pfam" id="PF02518">
    <property type="entry name" value="HATPase_c"/>
    <property type="match status" value="1"/>
</dbReference>
<dbReference type="EC" id="2.7.13.3" evidence="2"/>
<sequence length="800" mass="92697">MQKEKLYFSEHLRLLNEYANDAIFTSDSNRNILYANKKAAVIYGYERDELLSMKMDNLISPKSLELMHERLQELLDNKSILYESYHVRKNGEIFPVELSITYFSSEDNDYILSIHRDISERKEAEKNINHLTNLYATLSQINQTIVRENNKEELFKKISKIPVDFGKMIGCALYIKDEISDRLILKSCYGIENYFNYLLNQKDNNKSEDFVSKAFEEDKPRIINSLRNYNTNSQWIIRAAEAGINSCAAAAIHFYSKPVGALVLYSQDENYFNTPELKLLEEITTDISFALEVFDRNQKREQYEKEIEENEKRLARLFSNLPGIAYRCQVDRDWTMEFMSDATFNITGYTPDEFIENKIISYGDLILPEDRQFVWDEIQSAIKKNSSFTLVYRIKPREGSYRWVWERGVSIKDTAGNVVALEGFVSDITDTKEASEKLQKSEESFKYLFKHNPLSMWIYDINSWNFLEVNDAAISKYGYTREEFFLMTLVELRPEEEKENLIENLRKKRVRVTETGEWKHKLKNGEVIDVLIISHQIEFKNTDAVLVVAIDITDRKKTQTELLFAKEKAEAANKLKSEFLAQMSHEIRTPVNVILSFSNLIKDTIDSYLDQDMKEGFNAIEHASTRLIRTIDSILNMAQIQTGAFEINLEVISLYDDILLILHKEFLPFAQSKNLIFSIEVNCNSSLIEGDSYCISQLFANLVDNAIKYTDKGEVKINLHCSEENILVEVTDSGVGISEEFLPYIFHAFSQEETGYTRRFEGSGLGLALVKSYCDMNKAKIEVKSKKNIGTTFTVSFQKI</sequence>
<dbReference type="Pfam" id="PF00512">
    <property type="entry name" value="HisKA"/>
    <property type="match status" value="1"/>
</dbReference>
<comment type="catalytic activity">
    <reaction evidence="1">
        <text>ATP + protein L-histidine = ADP + protein N-phospho-L-histidine.</text>
        <dbReference type="EC" id="2.7.13.3"/>
    </reaction>
</comment>
<dbReference type="Gene3D" id="3.30.450.20">
    <property type="entry name" value="PAS domain"/>
    <property type="match status" value="3"/>
</dbReference>
<dbReference type="InterPro" id="IPR036097">
    <property type="entry name" value="HisK_dim/P_sf"/>
</dbReference>
<evidence type="ECO:0000256" key="7">
    <source>
        <dbReference type="SAM" id="Coils"/>
    </source>
</evidence>
<protein>
    <recommendedName>
        <fullName evidence="2">histidine kinase</fullName>
        <ecNumber evidence="2">2.7.13.3</ecNumber>
    </recommendedName>
</protein>
<dbReference type="SUPFAM" id="SSF55874">
    <property type="entry name" value="ATPase domain of HSP90 chaperone/DNA topoisomerase II/histidine kinase"/>
    <property type="match status" value="1"/>
</dbReference>
<organism evidence="11">
    <name type="scientific">hydrocarbon metagenome</name>
    <dbReference type="NCBI Taxonomy" id="938273"/>
    <lineage>
        <taxon>unclassified sequences</taxon>
        <taxon>metagenomes</taxon>
        <taxon>ecological metagenomes</taxon>
    </lineage>
</organism>
<dbReference type="InterPro" id="IPR029016">
    <property type="entry name" value="GAF-like_dom_sf"/>
</dbReference>
<keyword evidence="5 11" id="KW-0418">Kinase</keyword>
<dbReference type="InterPro" id="IPR035965">
    <property type="entry name" value="PAS-like_dom_sf"/>
</dbReference>
<evidence type="ECO:0000256" key="4">
    <source>
        <dbReference type="ARBA" id="ARBA00022679"/>
    </source>
</evidence>
<keyword evidence="4" id="KW-0808">Transferase</keyword>
<feature type="domain" description="Histidine kinase" evidence="8">
    <location>
        <begin position="582"/>
        <end position="800"/>
    </location>
</feature>
<dbReference type="InterPro" id="IPR003018">
    <property type="entry name" value="GAF"/>
</dbReference>
<dbReference type="Gene3D" id="3.30.450.40">
    <property type="match status" value="1"/>
</dbReference>
<evidence type="ECO:0000259" key="10">
    <source>
        <dbReference type="PROSITE" id="PS50113"/>
    </source>
</evidence>
<evidence type="ECO:0000259" key="8">
    <source>
        <dbReference type="PROSITE" id="PS50109"/>
    </source>
</evidence>
<reference evidence="11" key="1">
    <citation type="journal article" date="2015" name="Proc. Natl. Acad. Sci. U.S.A.">
        <title>Networks of energetic and metabolic interactions define dynamics in microbial communities.</title>
        <authorList>
            <person name="Embree M."/>
            <person name="Liu J.K."/>
            <person name="Al-Bassam M.M."/>
            <person name="Zengler K."/>
        </authorList>
    </citation>
    <scope>NUCLEOTIDE SEQUENCE</scope>
</reference>
<dbReference type="GO" id="GO:0000155">
    <property type="term" value="F:phosphorelay sensor kinase activity"/>
    <property type="evidence" value="ECO:0007669"/>
    <property type="project" value="InterPro"/>
</dbReference>
<evidence type="ECO:0000313" key="11">
    <source>
        <dbReference type="EMBL" id="KUG25541.1"/>
    </source>
</evidence>
<evidence type="ECO:0000256" key="3">
    <source>
        <dbReference type="ARBA" id="ARBA00022553"/>
    </source>
</evidence>
<evidence type="ECO:0000259" key="9">
    <source>
        <dbReference type="PROSITE" id="PS50112"/>
    </source>
</evidence>
<keyword evidence="7" id="KW-0175">Coiled coil</keyword>
<dbReference type="InterPro" id="IPR001610">
    <property type="entry name" value="PAC"/>
</dbReference>
<gene>
    <name evidence="11" type="ORF">ASZ90_004634</name>
</gene>
<comment type="caution">
    <text evidence="11">The sequence shown here is derived from an EMBL/GenBank/DDBJ whole genome shotgun (WGS) entry which is preliminary data.</text>
</comment>
<feature type="coiled-coil region" evidence="7">
    <location>
        <begin position="293"/>
        <end position="320"/>
    </location>
</feature>
<feature type="domain" description="PAS" evidence="9">
    <location>
        <begin position="8"/>
        <end position="78"/>
    </location>
</feature>
<evidence type="ECO:0000256" key="5">
    <source>
        <dbReference type="ARBA" id="ARBA00022777"/>
    </source>
</evidence>
<dbReference type="InterPro" id="IPR000014">
    <property type="entry name" value="PAS"/>
</dbReference>
<dbReference type="Pfam" id="PF08447">
    <property type="entry name" value="PAS_3"/>
    <property type="match status" value="1"/>
</dbReference>
<dbReference type="EMBL" id="LNQE01000657">
    <property type="protein sequence ID" value="KUG25541.1"/>
    <property type="molecule type" value="Genomic_DNA"/>
</dbReference>
<dbReference type="PANTHER" id="PTHR43711">
    <property type="entry name" value="TWO-COMPONENT HISTIDINE KINASE"/>
    <property type="match status" value="1"/>
</dbReference>
<dbReference type="NCBIfam" id="TIGR00229">
    <property type="entry name" value="sensory_box"/>
    <property type="match status" value="3"/>
</dbReference>
<dbReference type="CDD" id="cd00130">
    <property type="entry name" value="PAS"/>
    <property type="match status" value="3"/>
</dbReference>
<dbReference type="SUPFAM" id="SSF47384">
    <property type="entry name" value="Homodimeric domain of signal transducing histidine kinase"/>
    <property type="match status" value="1"/>
</dbReference>
<dbReference type="PROSITE" id="PS50109">
    <property type="entry name" value="HIS_KIN"/>
    <property type="match status" value="1"/>
</dbReference>
<evidence type="ECO:0000256" key="2">
    <source>
        <dbReference type="ARBA" id="ARBA00012438"/>
    </source>
</evidence>
<dbReference type="PROSITE" id="PS50112">
    <property type="entry name" value="PAS"/>
    <property type="match status" value="3"/>
</dbReference>
<dbReference type="PANTHER" id="PTHR43711:SF29">
    <property type="entry name" value="HISTIDINE KINASE"/>
    <property type="match status" value="1"/>
</dbReference>
<dbReference type="Gene3D" id="1.10.287.130">
    <property type="match status" value="1"/>
</dbReference>
<dbReference type="SMART" id="SM00388">
    <property type="entry name" value="HisKA"/>
    <property type="match status" value="1"/>
</dbReference>
<feature type="domain" description="PAC" evidence="10">
    <location>
        <begin position="388"/>
        <end position="440"/>
    </location>
</feature>
<dbReference type="CDD" id="cd00082">
    <property type="entry name" value="HisKA"/>
    <property type="match status" value="1"/>
</dbReference>
<dbReference type="InterPro" id="IPR005467">
    <property type="entry name" value="His_kinase_dom"/>
</dbReference>
<dbReference type="InterPro" id="IPR003594">
    <property type="entry name" value="HATPase_dom"/>
</dbReference>
<dbReference type="InterPro" id="IPR000700">
    <property type="entry name" value="PAS-assoc_C"/>
</dbReference>
<name>A0A0W8FX97_9ZZZZ</name>
<dbReference type="Pfam" id="PF13426">
    <property type="entry name" value="PAS_9"/>
    <property type="match status" value="2"/>
</dbReference>
<dbReference type="Gene3D" id="3.30.565.10">
    <property type="entry name" value="Histidine kinase-like ATPase, C-terminal domain"/>
    <property type="match status" value="1"/>
</dbReference>
<dbReference type="InterPro" id="IPR050736">
    <property type="entry name" value="Sensor_HK_Regulatory"/>
</dbReference>
<dbReference type="SMART" id="SM00086">
    <property type="entry name" value="PAC"/>
    <property type="match status" value="3"/>
</dbReference>
<proteinExistence type="predicted"/>
<feature type="domain" description="PAS" evidence="9">
    <location>
        <begin position="441"/>
        <end position="507"/>
    </location>
</feature>
<dbReference type="InterPro" id="IPR013655">
    <property type="entry name" value="PAS_fold_3"/>
</dbReference>
<keyword evidence="3" id="KW-0597">Phosphoprotein</keyword>
<dbReference type="SUPFAM" id="SSF55781">
    <property type="entry name" value="GAF domain-like"/>
    <property type="match status" value="1"/>
</dbReference>
<dbReference type="SMART" id="SM00091">
    <property type="entry name" value="PAS"/>
    <property type="match status" value="3"/>
</dbReference>
<dbReference type="Pfam" id="PF13185">
    <property type="entry name" value="GAF_2"/>
    <property type="match status" value="1"/>
</dbReference>
<dbReference type="SUPFAM" id="SSF55785">
    <property type="entry name" value="PYP-like sensor domain (PAS domain)"/>
    <property type="match status" value="3"/>
</dbReference>
<feature type="domain" description="PAC" evidence="10">
    <location>
        <begin position="80"/>
        <end position="130"/>
    </location>
</feature>
<evidence type="ECO:0000256" key="6">
    <source>
        <dbReference type="ARBA" id="ARBA00023012"/>
    </source>
</evidence>
<dbReference type="InterPro" id="IPR003661">
    <property type="entry name" value="HisK_dim/P_dom"/>
</dbReference>
<dbReference type="PROSITE" id="PS50113">
    <property type="entry name" value="PAC"/>
    <property type="match status" value="2"/>
</dbReference>